<comment type="subcellular location">
    <subcellularLocation>
        <location evidence="1">Cytoplasm</location>
        <location evidence="1">Cytoskeleton</location>
        <location evidence="1">Cilium axoneme</location>
    </subcellularLocation>
</comment>
<dbReference type="PANTHER" id="PTHR12442">
    <property type="entry name" value="DYNEIN INTERMEDIATE CHAIN"/>
    <property type="match status" value="1"/>
</dbReference>
<evidence type="ECO:0000313" key="14">
    <source>
        <dbReference type="Proteomes" id="UP000005204"/>
    </source>
</evidence>
<comment type="similarity">
    <text evidence="2">Belongs to the dynein intermediate chain family.</text>
</comment>
<evidence type="ECO:0000256" key="8">
    <source>
        <dbReference type="ARBA" id="ARBA00023069"/>
    </source>
</evidence>
<dbReference type="SMART" id="SM00320">
    <property type="entry name" value="WD40"/>
    <property type="match status" value="5"/>
</dbReference>
<dbReference type="OMA" id="FRYWDLL"/>
<evidence type="ECO:0000256" key="9">
    <source>
        <dbReference type="ARBA" id="ARBA00023175"/>
    </source>
</evidence>
<keyword evidence="5" id="KW-0493">Microtubule</keyword>
<dbReference type="GO" id="GO:0036158">
    <property type="term" value="P:outer dynein arm assembly"/>
    <property type="evidence" value="ECO:0007669"/>
    <property type="project" value="TreeGrafter"/>
</dbReference>
<dbReference type="PANTHER" id="PTHR12442:SF7">
    <property type="entry name" value="DYNEIN AXONEMAL INTERMEDIATE CHAIN 2"/>
    <property type="match status" value="1"/>
</dbReference>
<dbReference type="GO" id="GO:0036157">
    <property type="term" value="C:outer dynein arm"/>
    <property type="evidence" value="ECO:0007669"/>
    <property type="project" value="TreeGrafter"/>
</dbReference>
<dbReference type="InterPro" id="IPR036322">
    <property type="entry name" value="WD40_repeat_dom_sf"/>
</dbReference>
<keyword evidence="6" id="KW-0677">Repeat</keyword>
<evidence type="ECO:0000256" key="10">
    <source>
        <dbReference type="ARBA" id="ARBA00023212"/>
    </source>
</evidence>
<dbReference type="GO" id="GO:0005874">
    <property type="term" value="C:microtubule"/>
    <property type="evidence" value="ECO:0007669"/>
    <property type="project" value="UniProtKB-KW"/>
</dbReference>
<accession>A0A8R1WNV2</accession>
<keyword evidence="11" id="KW-0966">Cell projection</keyword>
<feature type="repeat" description="WD" evidence="12">
    <location>
        <begin position="257"/>
        <end position="300"/>
    </location>
</feature>
<name>A0A8R1WNV2_BOMMO</name>
<evidence type="ECO:0000256" key="3">
    <source>
        <dbReference type="ARBA" id="ARBA00022490"/>
    </source>
</evidence>
<dbReference type="AlphaFoldDB" id="A0A8R1WNV2"/>
<evidence type="ECO:0000256" key="2">
    <source>
        <dbReference type="ARBA" id="ARBA00011059"/>
    </source>
</evidence>
<dbReference type="GO" id="GO:0003341">
    <property type="term" value="P:cilium movement"/>
    <property type="evidence" value="ECO:0007669"/>
    <property type="project" value="TreeGrafter"/>
</dbReference>
<dbReference type="EnsemblMetazoa" id="XM_004932405.4">
    <property type="protein sequence ID" value="XP_004932462.1"/>
    <property type="gene ID" value="LOC101736462"/>
</dbReference>
<dbReference type="OrthoDB" id="366230at2759"/>
<reference evidence="13" key="2">
    <citation type="submission" date="2022-06" db="UniProtKB">
        <authorList>
            <consortium name="EnsemblMetazoa"/>
        </authorList>
    </citation>
    <scope>IDENTIFICATION</scope>
    <source>
        <strain evidence="13">p50T (Dazao)</strain>
    </source>
</reference>
<proteinExistence type="inferred from homology"/>
<evidence type="ECO:0000256" key="6">
    <source>
        <dbReference type="ARBA" id="ARBA00022737"/>
    </source>
</evidence>
<keyword evidence="9" id="KW-0505">Motor protein</keyword>
<evidence type="ECO:0000256" key="7">
    <source>
        <dbReference type="ARBA" id="ARBA00023017"/>
    </source>
</evidence>
<keyword evidence="14" id="KW-1185">Reference proteome</keyword>
<dbReference type="GO" id="GO:0045504">
    <property type="term" value="F:dynein heavy chain binding"/>
    <property type="evidence" value="ECO:0007669"/>
    <property type="project" value="TreeGrafter"/>
</dbReference>
<dbReference type="InterPro" id="IPR050687">
    <property type="entry name" value="Dynein_IC"/>
</dbReference>
<evidence type="ECO:0000256" key="4">
    <source>
        <dbReference type="ARBA" id="ARBA00022574"/>
    </source>
</evidence>
<dbReference type="Gene3D" id="2.130.10.10">
    <property type="entry name" value="YVTN repeat-like/Quinoprotein amine dehydrogenase"/>
    <property type="match status" value="2"/>
</dbReference>
<evidence type="ECO:0000256" key="11">
    <source>
        <dbReference type="ARBA" id="ARBA00023273"/>
    </source>
</evidence>
<dbReference type="SMR" id="A0A8R1WNV2"/>
<evidence type="ECO:0000256" key="5">
    <source>
        <dbReference type="ARBA" id="ARBA00022701"/>
    </source>
</evidence>
<dbReference type="Pfam" id="PF00400">
    <property type="entry name" value="WD40"/>
    <property type="match status" value="2"/>
</dbReference>
<organism evidence="13 14">
    <name type="scientific">Bombyx mori</name>
    <name type="common">Silk moth</name>
    <dbReference type="NCBI Taxonomy" id="7091"/>
    <lineage>
        <taxon>Eukaryota</taxon>
        <taxon>Metazoa</taxon>
        <taxon>Ecdysozoa</taxon>
        <taxon>Arthropoda</taxon>
        <taxon>Hexapoda</taxon>
        <taxon>Insecta</taxon>
        <taxon>Pterygota</taxon>
        <taxon>Neoptera</taxon>
        <taxon>Endopterygota</taxon>
        <taxon>Lepidoptera</taxon>
        <taxon>Glossata</taxon>
        <taxon>Ditrysia</taxon>
        <taxon>Bombycoidea</taxon>
        <taxon>Bombycidae</taxon>
        <taxon>Bombycinae</taxon>
        <taxon>Bombyx</taxon>
    </lineage>
</organism>
<evidence type="ECO:0000256" key="1">
    <source>
        <dbReference type="ARBA" id="ARBA00004430"/>
    </source>
</evidence>
<keyword evidence="7" id="KW-0243">Dynein</keyword>
<keyword evidence="3" id="KW-0963">Cytoplasm</keyword>
<keyword evidence="4 12" id="KW-0853">WD repeat</keyword>
<dbReference type="PROSITE" id="PS50082">
    <property type="entry name" value="WD_REPEATS_2"/>
    <property type="match status" value="1"/>
</dbReference>
<evidence type="ECO:0008006" key="15">
    <source>
        <dbReference type="Google" id="ProtNLM"/>
    </source>
</evidence>
<dbReference type="KEGG" id="bmor:101736462"/>
<reference evidence="14" key="1">
    <citation type="journal article" date="2008" name="Insect Biochem. Mol. Biol.">
        <title>The genome of a lepidopteran model insect, the silkworm Bombyx mori.</title>
        <authorList>
            <consortium name="International Silkworm Genome Consortium"/>
        </authorList>
    </citation>
    <scope>NUCLEOTIDE SEQUENCE [LARGE SCALE GENOMIC DNA]</scope>
    <source>
        <strain evidence="14">p50T</strain>
    </source>
</reference>
<keyword evidence="8" id="KW-0969">Cilium</keyword>
<evidence type="ECO:0000256" key="12">
    <source>
        <dbReference type="PROSITE-ProRule" id="PRU00221"/>
    </source>
</evidence>
<evidence type="ECO:0000313" key="13">
    <source>
        <dbReference type="EnsemblMetazoa" id="XP_004932462.1"/>
    </source>
</evidence>
<dbReference type="GO" id="GO:0045503">
    <property type="term" value="F:dynein light chain binding"/>
    <property type="evidence" value="ECO:0007669"/>
    <property type="project" value="TreeGrafter"/>
</dbReference>
<protein>
    <recommendedName>
        <fullName evidence="15">Dynein intermediate chain 3, ciliary</fullName>
    </recommendedName>
</protein>
<dbReference type="InterPro" id="IPR015943">
    <property type="entry name" value="WD40/YVTN_repeat-like_dom_sf"/>
</dbReference>
<dbReference type="Proteomes" id="UP000005204">
    <property type="component" value="Unassembled WGS sequence"/>
</dbReference>
<dbReference type="SUPFAM" id="SSF50978">
    <property type="entry name" value="WD40 repeat-like"/>
    <property type="match status" value="1"/>
</dbReference>
<dbReference type="InterPro" id="IPR001680">
    <property type="entry name" value="WD40_rpt"/>
</dbReference>
<keyword evidence="10" id="KW-0206">Cytoskeleton</keyword>
<sequence length="581" mass="66496">MDLSRPYVNFRKQFGKQPRFCEVPVHLIDSIAPNKGEQRKYCLRNTVNQEVQTIISKSENEVNTHRITSQEQGVNHVEGGWPKEINFLDEEITSRYRHRVEREDTYVEVILNQYENFEHYLKQNNAIEMYEMFYKKMPPTQLIEKSALRINSLLKDTDNRPIACIGWSCEDNPKIVVAYCNKKYPIRGPINSNLSCYVWDVEYPRAPNDELYPPSPCWEIACSPINPSVVVGGLEDGTVCIFDLRSNKNADAKSPMHLAHRDPVSALVYIQSRQNNEFFSGSTDGSCKWWDIRQLSNPTETLIMSVNAVQGEQATLANSEGVYSLQYDRAFPTRFLCGTDTGLVINVNRKGRTHREMLSAVFHAHKGPVKAVHRSQCTSKMFLTCGDWTVHIWSEDILSSPIVSGIPHRHQITDAVWAPQRFSSFMTVSVDGKFRYWDILRKYREPVAVLPVSKNPLLKIKPNEEGRLIAIGDGKGMIYILSLSENLIIPGDRDRQLMTQTYDRETRREHILEARVKEIRVKLKSDDKAAQAATKASPAGDLESLLKTTEEEYRRVVSEELRRAGITPVSSRGRGAEMRKR</sequence>
<gene>
    <name evidence="13" type="primary">101736462</name>
</gene>